<proteinExistence type="predicted"/>
<reference evidence="1 2" key="1">
    <citation type="submission" date="2016-04" db="EMBL/GenBank/DDBJ databases">
        <authorList>
            <person name="Evans L.H."/>
            <person name="Alamgir A."/>
            <person name="Owens N."/>
            <person name="Weber N.D."/>
            <person name="Virtaneva K."/>
            <person name="Barbian K."/>
            <person name="Babar A."/>
            <person name="Rosenke K."/>
        </authorList>
    </citation>
    <scope>NUCLEOTIDE SEQUENCE [LARGE SCALE GENOMIC DNA]</scope>
    <source>
        <strain evidence="1 2">IFM 0406</strain>
    </source>
</reference>
<organism evidence="1 2">
    <name type="scientific">Nocardia terpenica</name>
    <dbReference type="NCBI Taxonomy" id="455432"/>
    <lineage>
        <taxon>Bacteria</taxon>
        <taxon>Bacillati</taxon>
        <taxon>Actinomycetota</taxon>
        <taxon>Actinomycetes</taxon>
        <taxon>Mycobacteriales</taxon>
        <taxon>Nocardiaceae</taxon>
        <taxon>Nocardia</taxon>
    </lineage>
</organism>
<dbReference type="STRING" id="455432.AWN90_15565"/>
<dbReference type="RefSeq" id="WP_067581336.1">
    <property type="nucleotide sequence ID" value="NZ_JABMCZ010000002.1"/>
</dbReference>
<sequence length="155" mass="16905">MRDSETPPVLEQIHCETVDSLDFLRWNTQIGRVLSRYLQALPGPETERDGANIVFRSPELIDWAAATYVVAEREDRPTLPTEVLNADGCRVFGNCTKRGWRGAALAVCCDRDAALDVLAALAVGTGQPLCVLLEARLTAADRPGAEITIGSFRHA</sequence>
<gene>
    <name evidence="1" type="ORF">AWN90_15565</name>
</gene>
<dbReference type="OrthoDB" id="4578654at2"/>
<keyword evidence="2" id="KW-1185">Reference proteome</keyword>
<comment type="caution">
    <text evidence="1">The sequence shown here is derived from an EMBL/GenBank/DDBJ whole genome shotgun (WGS) entry which is preliminary data.</text>
</comment>
<accession>A0A164I666</accession>
<dbReference type="EMBL" id="LWGR01000021">
    <property type="protein sequence ID" value="KZM69135.1"/>
    <property type="molecule type" value="Genomic_DNA"/>
</dbReference>
<dbReference type="Proteomes" id="UP000076512">
    <property type="component" value="Unassembled WGS sequence"/>
</dbReference>
<protein>
    <submittedName>
        <fullName evidence="1">Uncharacterized protein</fullName>
    </submittedName>
</protein>
<evidence type="ECO:0000313" key="2">
    <source>
        <dbReference type="Proteomes" id="UP000076512"/>
    </source>
</evidence>
<dbReference type="AlphaFoldDB" id="A0A164I666"/>
<evidence type="ECO:0000313" key="1">
    <source>
        <dbReference type="EMBL" id="KZM69135.1"/>
    </source>
</evidence>
<name>A0A164I666_9NOCA</name>